<dbReference type="Proteomes" id="UP001054945">
    <property type="component" value="Unassembled WGS sequence"/>
</dbReference>
<sequence length="81" mass="9035">MSISPLSLFTSFRSERGGRSSGRFTRVTHPFWDGVTRTSRGLVPAFCNFCLSRFPSPPFLCAYSGNPPHPLSFSTHLLMPQ</sequence>
<proteinExistence type="predicted"/>
<reference evidence="1 2" key="1">
    <citation type="submission" date="2021-06" db="EMBL/GenBank/DDBJ databases">
        <title>Caerostris extrusa draft genome.</title>
        <authorList>
            <person name="Kono N."/>
            <person name="Arakawa K."/>
        </authorList>
    </citation>
    <scope>NUCLEOTIDE SEQUENCE [LARGE SCALE GENOMIC DNA]</scope>
</reference>
<evidence type="ECO:0000313" key="1">
    <source>
        <dbReference type="EMBL" id="GIX75111.1"/>
    </source>
</evidence>
<organism evidence="1 2">
    <name type="scientific">Caerostris extrusa</name>
    <name type="common">Bark spider</name>
    <name type="synonym">Caerostris bankana</name>
    <dbReference type="NCBI Taxonomy" id="172846"/>
    <lineage>
        <taxon>Eukaryota</taxon>
        <taxon>Metazoa</taxon>
        <taxon>Ecdysozoa</taxon>
        <taxon>Arthropoda</taxon>
        <taxon>Chelicerata</taxon>
        <taxon>Arachnida</taxon>
        <taxon>Araneae</taxon>
        <taxon>Araneomorphae</taxon>
        <taxon>Entelegynae</taxon>
        <taxon>Araneoidea</taxon>
        <taxon>Araneidae</taxon>
        <taxon>Caerostris</taxon>
    </lineage>
</organism>
<name>A0AAV4MSZ4_CAEEX</name>
<keyword evidence="2" id="KW-1185">Reference proteome</keyword>
<comment type="caution">
    <text evidence="1">The sequence shown here is derived from an EMBL/GenBank/DDBJ whole genome shotgun (WGS) entry which is preliminary data.</text>
</comment>
<dbReference type="EMBL" id="BPLR01020135">
    <property type="protein sequence ID" value="GIX75111.1"/>
    <property type="molecule type" value="Genomic_DNA"/>
</dbReference>
<protein>
    <submittedName>
        <fullName evidence="1">Uncharacterized protein</fullName>
    </submittedName>
</protein>
<dbReference type="AlphaFoldDB" id="A0AAV4MSZ4"/>
<accession>A0AAV4MSZ4</accession>
<gene>
    <name evidence="1" type="ORF">CEXT_11261</name>
</gene>
<evidence type="ECO:0000313" key="2">
    <source>
        <dbReference type="Proteomes" id="UP001054945"/>
    </source>
</evidence>